<feature type="domain" description="Large ribosomal subunit protein uL2 C-terminal" evidence="7">
    <location>
        <begin position="124"/>
        <end position="252"/>
    </location>
</feature>
<keyword evidence="3 5" id="KW-0687">Ribonucleoprotein</keyword>
<proteinExistence type="inferred from homology"/>
<dbReference type="Gene3D" id="2.30.30.30">
    <property type="match status" value="1"/>
</dbReference>
<dbReference type="GO" id="GO:0016740">
    <property type="term" value="F:transferase activity"/>
    <property type="evidence" value="ECO:0007669"/>
    <property type="project" value="InterPro"/>
</dbReference>
<name>A0A7C1BAX2_UNCW3</name>
<keyword evidence="2 5" id="KW-0689">Ribosomal protein</keyword>
<evidence type="ECO:0000256" key="3">
    <source>
        <dbReference type="ARBA" id="ARBA00023274"/>
    </source>
</evidence>
<dbReference type="HAMAP" id="MF_01320_B">
    <property type="entry name" value="Ribosomal_uL2_B"/>
    <property type="match status" value="1"/>
</dbReference>
<dbReference type="GO" id="GO:0002181">
    <property type="term" value="P:cytoplasmic translation"/>
    <property type="evidence" value="ECO:0007669"/>
    <property type="project" value="TreeGrafter"/>
</dbReference>
<evidence type="ECO:0000256" key="2">
    <source>
        <dbReference type="ARBA" id="ARBA00022980"/>
    </source>
</evidence>
<dbReference type="PANTHER" id="PTHR13691">
    <property type="entry name" value="RIBOSOMAL PROTEIN L2"/>
    <property type="match status" value="1"/>
</dbReference>
<feature type="compositionally biased region" description="Basic residues" evidence="6">
    <location>
        <begin position="254"/>
        <end position="264"/>
    </location>
</feature>
<protein>
    <recommendedName>
        <fullName evidence="4 5">Large ribosomal subunit protein uL2</fullName>
    </recommendedName>
</protein>
<dbReference type="Pfam" id="PF03947">
    <property type="entry name" value="Ribosomal_L2_C"/>
    <property type="match status" value="1"/>
</dbReference>
<evidence type="ECO:0000256" key="5">
    <source>
        <dbReference type="HAMAP-Rule" id="MF_01320"/>
    </source>
</evidence>
<feature type="compositionally biased region" description="Basic residues" evidence="6">
    <location>
        <begin position="34"/>
        <end position="51"/>
    </location>
</feature>
<dbReference type="FunFam" id="2.40.50.140:FF:000003">
    <property type="entry name" value="50S ribosomal protein L2"/>
    <property type="match status" value="1"/>
</dbReference>
<dbReference type="InterPro" id="IPR014722">
    <property type="entry name" value="Rib_uL2_dom2"/>
</dbReference>
<keyword evidence="5" id="KW-0699">rRNA-binding</keyword>
<feature type="domain" description="Large ribosomal subunit protein uL2 RNA-binding" evidence="8">
    <location>
        <begin position="42"/>
        <end position="118"/>
    </location>
</feature>
<evidence type="ECO:0000313" key="9">
    <source>
        <dbReference type="EMBL" id="HDM89710.1"/>
    </source>
</evidence>
<dbReference type="GO" id="GO:0019843">
    <property type="term" value="F:rRNA binding"/>
    <property type="evidence" value="ECO:0007669"/>
    <property type="project" value="UniProtKB-UniRule"/>
</dbReference>
<organism evidence="9">
    <name type="scientific">candidate division WOR-3 bacterium</name>
    <dbReference type="NCBI Taxonomy" id="2052148"/>
    <lineage>
        <taxon>Bacteria</taxon>
        <taxon>Bacteria division WOR-3</taxon>
    </lineage>
</organism>
<dbReference type="Proteomes" id="UP000885931">
    <property type="component" value="Unassembled WGS sequence"/>
</dbReference>
<reference evidence="9" key="1">
    <citation type="journal article" date="2020" name="mSystems">
        <title>Genome- and Community-Level Interaction Insights into Carbon Utilization and Element Cycling Functions of Hydrothermarchaeota in Hydrothermal Sediment.</title>
        <authorList>
            <person name="Zhou Z."/>
            <person name="Liu Y."/>
            <person name="Xu W."/>
            <person name="Pan J."/>
            <person name="Luo Z.H."/>
            <person name="Li M."/>
        </authorList>
    </citation>
    <scope>NUCLEOTIDE SEQUENCE [LARGE SCALE GENOMIC DNA]</scope>
    <source>
        <strain evidence="9">HyVt-237</strain>
    </source>
</reference>
<sequence>MGIKTYKPYTPSRRYITTSTFDEITKKKPEKSLTKAKKRSSGRNNHGRITVRFRGGGHKKKYRIIDTRRDKTGIPAKVVSIEYDPNRSARIALLSYIDGEKRYIIAPHGLKVGEWIQSGPGSEIKVGNALPLAEIPEGMEIHNIELVPGKGGQLVRAAGSAAYILAKEGNYAHVQLPSGEVRLINLKCMATIGRVSNIDHEGVVIGKAGRSRWLGRRPHVRGVVMNPVDHPLGGGEGRSKSGRPPASPWGQIAKGKKTRKKRKPSDRFIVKRRR</sequence>
<evidence type="ECO:0000256" key="1">
    <source>
        <dbReference type="ARBA" id="ARBA00005636"/>
    </source>
</evidence>
<dbReference type="FunFam" id="2.30.30.30:FF:000001">
    <property type="entry name" value="50S ribosomal protein L2"/>
    <property type="match status" value="1"/>
</dbReference>
<dbReference type="Pfam" id="PF00181">
    <property type="entry name" value="Ribosomal_L2_N"/>
    <property type="match status" value="1"/>
</dbReference>
<dbReference type="InterPro" id="IPR002171">
    <property type="entry name" value="Ribosomal_uL2"/>
</dbReference>
<gene>
    <name evidence="5" type="primary">rplB</name>
    <name evidence="9" type="ORF">ENG67_00695</name>
</gene>
<dbReference type="Gene3D" id="4.10.950.10">
    <property type="entry name" value="Ribosomal protein L2, domain 3"/>
    <property type="match status" value="1"/>
</dbReference>
<dbReference type="SMART" id="SM01382">
    <property type="entry name" value="Ribosomal_L2_C"/>
    <property type="match status" value="1"/>
</dbReference>
<dbReference type="EMBL" id="DRBW01000024">
    <property type="protein sequence ID" value="HDM89710.1"/>
    <property type="molecule type" value="Genomic_DNA"/>
</dbReference>
<feature type="compositionally biased region" description="Basic and acidic residues" evidence="6">
    <location>
        <begin position="265"/>
        <end position="274"/>
    </location>
</feature>
<dbReference type="InterPro" id="IPR022669">
    <property type="entry name" value="Ribosomal_uL2_C"/>
</dbReference>
<dbReference type="InterPro" id="IPR022666">
    <property type="entry name" value="Ribosomal_uL2_RNA-bd_dom"/>
</dbReference>
<dbReference type="AlphaFoldDB" id="A0A7C1BAX2"/>
<dbReference type="SUPFAM" id="SSF50104">
    <property type="entry name" value="Translation proteins SH3-like domain"/>
    <property type="match status" value="1"/>
</dbReference>
<dbReference type="FunFam" id="4.10.950.10:FF:000001">
    <property type="entry name" value="50S ribosomal protein L2"/>
    <property type="match status" value="1"/>
</dbReference>
<evidence type="ECO:0000256" key="6">
    <source>
        <dbReference type="SAM" id="MobiDB-lite"/>
    </source>
</evidence>
<dbReference type="InterPro" id="IPR008991">
    <property type="entry name" value="Translation_prot_SH3-like_sf"/>
</dbReference>
<comment type="caution">
    <text evidence="9">The sequence shown here is derived from an EMBL/GenBank/DDBJ whole genome shotgun (WGS) entry which is preliminary data.</text>
</comment>
<dbReference type="InterPro" id="IPR014726">
    <property type="entry name" value="Ribosomal_uL2_dom3"/>
</dbReference>
<evidence type="ECO:0000259" key="8">
    <source>
        <dbReference type="SMART" id="SM01383"/>
    </source>
</evidence>
<dbReference type="GO" id="GO:0015934">
    <property type="term" value="C:large ribosomal subunit"/>
    <property type="evidence" value="ECO:0007669"/>
    <property type="project" value="InterPro"/>
</dbReference>
<comment type="function">
    <text evidence="5">One of the primary rRNA binding proteins. Required for association of the 30S and 50S subunits to form the 70S ribosome, for tRNA binding and peptide bond formation. It has been suggested to have peptidyltransferase activity; this is somewhat controversial. Makes several contacts with the 16S rRNA in the 70S ribosome.</text>
</comment>
<comment type="similarity">
    <text evidence="1 5">Belongs to the universal ribosomal protein uL2 family.</text>
</comment>
<feature type="region of interest" description="Disordered" evidence="6">
    <location>
        <begin position="224"/>
        <end position="274"/>
    </location>
</feature>
<dbReference type="GO" id="GO:0003735">
    <property type="term" value="F:structural constituent of ribosome"/>
    <property type="evidence" value="ECO:0007669"/>
    <property type="project" value="InterPro"/>
</dbReference>
<dbReference type="NCBIfam" id="TIGR01171">
    <property type="entry name" value="rplB_bact"/>
    <property type="match status" value="1"/>
</dbReference>
<evidence type="ECO:0000256" key="4">
    <source>
        <dbReference type="ARBA" id="ARBA00035242"/>
    </source>
</evidence>
<keyword evidence="5" id="KW-0694">RNA-binding</keyword>
<dbReference type="PROSITE" id="PS00467">
    <property type="entry name" value="RIBOSOMAL_L2"/>
    <property type="match status" value="1"/>
</dbReference>
<comment type="subunit">
    <text evidence="5">Part of the 50S ribosomal subunit. Forms a bridge to the 30S subunit in the 70S ribosome.</text>
</comment>
<dbReference type="Gene3D" id="2.40.50.140">
    <property type="entry name" value="Nucleic acid-binding proteins"/>
    <property type="match status" value="1"/>
</dbReference>
<dbReference type="InterPro" id="IPR022671">
    <property type="entry name" value="Ribosomal_uL2_CS"/>
</dbReference>
<feature type="region of interest" description="Disordered" evidence="6">
    <location>
        <begin position="27"/>
        <end position="51"/>
    </location>
</feature>
<dbReference type="SMART" id="SM01383">
    <property type="entry name" value="Ribosomal_L2"/>
    <property type="match status" value="1"/>
</dbReference>
<dbReference type="InterPro" id="IPR012340">
    <property type="entry name" value="NA-bd_OB-fold"/>
</dbReference>
<dbReference type="SUPFAM" id="SSF50249">
    <property type="entry name" value="Nucleic acid-binding proteins"/>
    <property type="match status" value="1"/>
</dbReference>
<evidence type="ECO:0000259" key="7">
    <source>
        <dbReference type="SMART" id="SM01382"/>
    </source>
</evidence>
<dbReference type="PANTHER" id="PTHR13691:SF5">
    <property type="entry name" value="LARGE RIBOSOMAL SUBUNIT PROTEIN UL2M"/>
    <property type="match status" value="1"/>
</dbReference>
<accession>A0A7C1BAX2</accession>
<dbReference type="InterPro" id="IPR005880">
    <property type="entry name" value="Ribosomal_uL2_bac/org-type"/>
</dbReference>
<dbReference type="PIRSF" id="PIRSF002158">
    <property type="entry name" value="Ribosomal_L2"/>
    <property type="match status" value="1"/>
</dbReference>